<dbReference type="Gene3D" id="3.40.190.10">
    <property type="entry name" value="Periplasmic binding protein-like II"/>
    <property type="match status" value="2"/>
</dbReference>
<proteinExistence type="predicted"/>
<dbReference type="Proteomes" id="UP001069090">
    <property type="component" value="Unassembled WGS sequence"/>
</dbReference>
<name>A0A9J6RHN2_9GAMM</name>
<accession>A0A9J6RHN2</accession>
<dbReference type="AlphaFoldDB" id="A0A9J6RHN2"/>
<reference evidence="1 2" key="1">
    <citation type="submission" date="2022-12" db="EMBL/GenBank/DDBJ databases">
        <title>Dasania phycosphaerae sp. nov., isolated from particulate material of the south coast of Korea.</title>
        <authorList>
            <person name="Jiang Y."/>
        </authorList>
    </citation>
    <scope>NUCLEOTIDE SEQUENCE [LARGE SCALE GENOMIC DNA]</scope>
    <source>
        <strain evidence="1 2">GY-19</strain>
    </source>
</reference>
<comment type="caution">
    <text evidence="1">The sequence shown here is derived from an EMBL/GenBank/DDBJ whole genome shotgun (WGS) entry which is preliminary data.</text>
</comment>
<keyword evidence="2" id="KW-1185">Reference proteome</keyword>
<gene>
    <name evidence="1" type="ORF">O0V09_01105</name>
</gene>
<dbReference type="SUPFAM" id="SSF53850">
    <property type="entry name" value="Periplasmic binding protein-like II"/>
    <property type="match status" value="1"/>
</dbReference>
<dbReference type="RefSeq" id="WP_258329920.1">
    <property type="nucleotide sequence ID" value="NZ_JAPTGG010000001.1"/>
</dbReference>
<organism evidence="1 2">
    <name type="scientific">Dasania phycosphaerae</name>
    <dbReference type="NCBI Taxonomy" id="2950436"/>
    <lineage>
        <taxon>Bacteria</taxon>
        <taxon>Pseudomonadati</taxon>
        <taxon>Pseudomonadota</taxon>
        <taxon>Gammaproteobacteria</taxon>
        <taxon>Cellvibrionales</taxon>
        <taxon>Spongiibacteraceae</taxon>
        <taxon>Dasania</taxon>
    </lineage>
</organism>
<sequence length="219" mass="25019">MGNFEPYYVKQGDSGVFAEIINATFQLIPEYQPKYVFGHSNEGLWAGFKSGHVDAASNVFDSVAVDGCLSAPIFRFRDVAVSKANSHLVINQIDDFKEKSIVTFQGARGFLGEEFSLAITGAYLEVAKPELQLRMLLADRYQVSVGDMFIFLQAIKNLNDKNIRPQDFTFHTVFKPVYSRMAFHDKSLCKKFNLAFEQIKQSGQYEEIYQSYLQRLDYR</sequence>
<protein>
    <submittedName>
        <fullName evidence="1">Transporter substrate-binding domain-containing protein</fullName>
    </submittedName>
</protein>
<dbReference type="EMBL" id="JAPTGG010000001">
    <property type="protein sequence ID" value="MCZ0863776.1"/>
    <property type="molecule type" value="Genomic_DNA"/>
</dbReference>
<evidence type="ECO:0000313" key="1">
    <source>
        <dbReference type="EMBL" id="MCZ0863776.1"/>
    </source>
</evidence>
<evidence type="ECO:0000313" key="2">
    <source>
        <dbReference type="Proteomes" id="UP001069090"/>
    </source>
</evidence>